<protein>
    <submittedName>
        <fullName evidence="2">Uncharacterized protein</fullName>
    </submittedName>
</protein>
<feature type="compositionally biased region" description="Basic and acidic residues" evidence="1">
    <location>
        <begin position="304"/>
        <end position="313"/>
    </location>
</feature>
<reference evidence="2 3" key="1">
    <citation type="submission" date="2017-04" db="EMBL/GenBank/DDBJ databases">
        <title>Genome Sequence of the Model Brown-Rot Fungus Postia placenta SB12.</title>
        <authorList>
            <consortium name="DOE Joint Genome Institute"/>
            <person name="Gaskell J."/>
            <person name="Kersten P."/>
            <person name="Larrondo L.F."/>
            <person name="Canessa P."/>
            <person name="Martinez D."/>
            <person name="Hibbett D."/>
            <person name="Schmoll M."/>
            <person name="Kubicek C.P."/>
            <person name="Martinez A.T."/>
            <person name="Yadav J."/>
            <person name="Master E."/>
            <person name="Magnuson J.K."/>
            <person name="James T."/>
            <person name="Yaver D."/>
            <person name="Berka R."/>
            <person name="Labutti K."/>
            <person name="Lipzen A."/>
            <person name="Aerts A."/>
            <person name="Barry K."/>
            <person name="Henrissat B."/>
            <person name="Blanchette R."/>
            <person name="Grigoriev I."/>
            <person name="Cullen D."/>
        </authorList>
    </citation>
    <scope>NUCLEOTIDE SEQUENCE [LARGE SCALE GENOMIC DNA]</scope>
    <source>
        <strain evidence="2 3">MAD-698-R-SB12</strain>
    </source>
</reference>
<dbReference type="EMBL" id="KZ110592">
    <property type="protein sequence ID" value="OSX65994.1"/>
    <property type="molecule type" value="Genomic_DNA"/>
</dbReference>
<evidence type="ECO:0000256" key="1">
    <source>
        <dbReference type="SAM" id="MobiDB-lite"/>
    </source>
</evidence>
<dbReference type="RefSeq" id="XP_024342788.1">
    <property type="nucleotide sequence ID" value="XM_024478334.1"/>
</dbReference>
<dbReference type="GeneID" id="36323284"/>
<accession>A0A1X6NBP0</accession>
<feature type="region of interest" description="Disordered" evidence="1">
    <location>
        <begin position="299"/>
        <end position="318"/>
    </location>
</feature>
<feature type="compositionally biased region" description="Basic residues" evidence="1">
    <location>
        <begin position="87"/>
        <end position="97"/>
    </location>
</feature>
<organism evidence="2 3">
    <name type="scientific">Postia placenta MAD-698-R-SB12</name>
    <dbReference type="NCBI Taxonomy" id="670580"/>
    <lineage>
        <taxon>Eukaryota</taxon>
        <taxon>Fungi</taxon>
        <taxon>Dikarya</taxon>
        <taxon>Basidiomycota</taxon>
        <taxon>Agaricomycotina</taxon>
        <taxon>Agaricomycetes</taxon>
        <taxon>Polyporales</taxon>
        <taxon>Adustoporiaceae</taxon>
        <taxon>Rhodonia</taxon>
    </lineage>
</organism>
<dbReference type="Proteomes" id="UP000194127">
    <property type="component" value="Unassembled WGS sequence"/>
</dbReference>
<feature type="compositionally biased region" description="Basic and acidic residues" evidence="1">
    <location>
        <begin position="98"/>
        <end position="110"/>
    </location>
</feature>
<gene>
    <name evidence="2" type="ORF">POSPLADRAFT_1043525</name>
</gene>
<sequence length="644" mass="72574">MPESTSVPPTTGTQMAWEPKLERTTDLYGRRIDQQYDKKLSMIWRAHSRQDVEWSAAGLPGDSWAWAMSYTVRHVKRRVWADEQQGKRGRWTKANRRERRDGERREDQTRGWHQSGLIEKQVWRATVSRYRQKMDRSVRDEEDIVEKRQTPFATVQLDASHTGVRVEARIEEKRSRANRRGTRVIRREREERVAGSGTLYERRTQSIDEMFMSVGRRRAGVDIQSVASLRKNKRTASGVMQDFCASRWFSAHLVATSALRGEHLTTFPLHCTARLEAVESLVVRHATVGTSFARLGGRFSSGHSGERRSEGQARQRAGGDLPLEFEARHYVVRDALHAVGGLPVGLAARKAYGEEFPQQEDLRKCALNFVANHQSNSSSICRNIEGFVQVQELALGRIRFVGDECVGNVISLYSIDPPNRGVLGMSISEECSESGAHHDESHISAYTIITGTESRENWIDAQAEKVSSLASDLRVARSTHRDNKFDPVATPPKWFTCNFARASALNGGDDGEDISFVADPFPGGSSHSKSPVLQVTYGKGSYSKGGGGAQFTSLWSPPGDEKQYLVYSYFLLPDGLCDNKNSQFAISQGILQYRNSDDVYISGFYFSYVLFIRQYFASDSSYATPKETHSYFRNIQMWASTKAA</sequence>
<name>A0A1X6NBP0_9APHY</name>
<evidence type="ECO:0000313" key="3">
    <source>
        <dbReference type="Proteomes" id="UP000194127"/>
    </source>
</evidence>
<proteinExistence type="predicted"/>
<feature type="region of interest" description="Disordered" evidence="1">
    <location>
        <begin position="83"/>
        <end position="112"/>
    </location>
</feature>
<dbReference type="OrthoDB" id="2395160at2759"/>
<keyword evidence="3" id="KW-1185">Reference proteome</keyword>
<dbReference type="AlphaFoldDB" id="A0A1X6NBP0"/>
<evidence type="ECO:0000313" key="2">
    <source>
        <dbReference type="EMBL" id="OSX65994.1"/>
    </source>
</evidence>
<dbReference type="STRING" id="670580.A0A1X6NBP0"/>